<dbReference type="InterPro" id="IPR036663">
    <property type="entry name" value="Fumarylacetoacetase_C_sf"/>
</dbReference>
<evidence type="ECO:0000313" key="7">
    <source>
        <dbReference type="Proteomes" id="UP000218069"/>
    </source>
</evidence>
<dbReference type="GO" id="GO:0016853">
    <property type="term" value="F:isomerase activity"/>
    <property type="evidence" value="ECO:0007669"/>
    <property type="project" value="UniProtKB-ARBA"/>
</dbReference>
<keyword evidence="4" id="KW-0378">Hydrolase</keyword>
<keyword evidence="7" id="KW-1185">Reference proteome</keyword>
<dbReference type="GO" id="GO:0016787">
    <property type="term" value="F:hydrolase activity"/>
    <property type="evidence" value="ECO:0007669"/>
    <property type="project" value="UniProtKB-KW"/>
</dbReference>
<dbReference type="InterPro" id="IPR006311">
    <property type="entry name" value="TAT_signal"/>
</dbReference>
<dbReference type="GO" id="GO:0046872">
    <property type="term" value="F:metal ion binding"/>
    <property type="evidence" value="ECO:0007669"/>
    <property type="project" value="UniProtKB-KW"/>
</dbReference>
<name>A0A240DZF8_9BURK</name>
<dbReference type="PANTHER" id="PTHR42796">
    <property type="entry name" value="FUMARYLACETOACETATE HYDROLASE DOMAIN-CONTAINING PROTEIN 2A-RELATED"/>
    <property type="match status" value="1"/>
</dbReference>
<evidence type="ECO:0000256" key="4">
    <source>
        <dbReference type="ARBA" id="ARBA00022801"/>
    </source>
</evidence>
<dbReference type="SUPFAM" id="SSF56529">
    <property type="entry name" value="FAH"/>
    <property type="match status" value="1"/>
</dbReference>
<protein>
    <submittedName>
        <fullName evidence="6">2-keto-4-pentenoate hydratase/2-oxohepta-3-ene-1,7-dioic acid hydratase (Catechol pathway)</fullName>
    </submittedName>
</protein>
<evidence type="ECO:0000259" key="5">
    <source>
        <dbReference type="Pfam" id="PF01557"/>
    </source>
</evidence>
<comment type="similarity">
    <text evidence="2">Belongs to the FAH family.</text>
</comment>
<gene>
    <name evidence="6" type="ORF">SAMN06295945_0660</name>
</gene>
<evidence type="ECO:0000256" key="3">
    <source>
        <dbReference type="ARBA" id="ARBA00022723"/>
    </source>
</evidence>
<evidence type="ECO:0000313" key="6">
    <source>
        <dbReference type="EMBL" id="SNX28332.1"/>
    </source>
</evidence>
<keyword evidence="3" id="KW-0479">Metal-binding</keyword>
<accession>A0A240DZF8</accession>
<dbReference type="FunFam" id="3.90.850.10:FF:000002">
    <property type="entry name" value="2-hydroxyhepta-2,4-diene-1,7-dioate isomerase"/>
    <property type="match status" value="1"/>
</dbReference>
<dbReference type="InterPro" id="IPR011234">
    <property type="entry name" value="Fumarylacetoacetase-like_C"/>
</dbReference>
<dbReference type="AlphaFoldDB" id="A0A240DZF8"/>
<evidence type="ECO:0000256" key="1">
    <source>
        <dbReference type="ARBA" id="ARBA00001946"/>
    </source>
</evidence>
<dbReference type="EMBL" id="OANS01000002">
    <property type="protein sequence ID" value="SNX28332.1"/>
    <property type="molecule type" value="Genomic_DNA"/>
</dbReference>
<dbReference type="InterPro" id="IPR051121">
    <property type="entry name" value="FAH"/>
</dbReference>
<dbReference type="RefSeq" id="WP_165766405.1">
    <property type="nucleotide sequence ID" value="NZ_OANS01000002.1"/>
</dbReference>
<proteinExistence type="inferred from homology"/>
<dbReference type="Pfam" id="PF01557">
    <property type="entry name" value="FAA_hydrolase"/>
    <property type="match status" value="1"/>
</dbReference>
<dbReference type="Gene3D" id="3.90.850.10">
    <property type="entry name" value="Fumarylacetoacetase-like, C-terminal domain"/>
    <property type="match status" value="1"/>
</dbReference>
<reference evidence="7" key="1">
    <citation type="submission" date="2017-08" db="EMBL/GenBank/DDBJ databases">
        <authorList>
            <person name="Varghese N."/>
            <person name="Submissions S."/>
        </authorList>
    </citation>
    <scope>NUCLEOTIDE SEQUENCE [LARGE SCALE GENOMIC DNA]</scope>
    <source>
        <strain evidence="7">AP-Melu-1000-B4</strain>
    </source>
</reference>
<comment type="cofactor">
    <cofactor evidence="1">
        <name>Mg(2+)</name>
        <dbReference type="ChEBI" id="CHEBI:18420"/>
    </cofactor>
</comment>
<dbReference type="PROSITE" id="PS51318">
    <property type="entry name" value="TAT"/>
    <property type="match status" value="1"/>
</dbReference>
<dbReference type="Proteomes" id="UP000218069">
    <property type="component" value="Unassembled WGS sequence"/>
</dbReference>
<organism evidence="6 7">
    <name type="scientific">Polynucleobacter meluiroseus</name>
    <dbReference type="NCBI Taxonomy" id="1938814"/>
    <lineage>
        <taxon>Bacteria</taxon>
        <taxon>Pseudomonadati</taxon>
        <taxon>Pseudomonadota</taxon>
        <taxon>Betaproteobacteria</taxon>
        <taxon>Burkholderiales</taxon>
        <taxon>Burkholderiaceae</taxon>
        <taxon>Polynucleobacter</taxon>
    </lineage>
</organism>
<feature type="domain" description="Fumarylacetoacetase-like C-terminal" evidence="5">
    <location>
        <begin position="137"/>
        <end position="346"/>
    </location>
</feature>
<dbReference type="GO" id="GO:0019752">
    <property type="term" value="P:carboxylic acid metabolic process"/>
    <property type="evidence" value="ECO:0007669"/>
    <property type="project" value="UniProtKB-ARBA"/>
</dbReference>
<dbReference type="PANTHER" id="PTHR42796:SF4">
    <property type="entry name" value="FUMARYLACETOACETATE HYDROLASE DOMAIN-CONTAINING PROTEIN 2A"/>
    <property type="match status" value="1"/>
</dbReference>
<evidence type="ECO:0000256" key="2">
    <source>
        <dbReference type="ARBA" id="ARBA00010211"/>
    </source>
</evidence>
<sequence>MSARRHFIKTFSLSGMGIVAASTLGFSSDAAARRFKFAKEQEAYSGPHIMVKNTKILSIKNSDGSETMGVISPKGVIDIRAVAKKLNIAAPYTLDQLLQEGNATAFNKVLAGADKSGVPYLTESKIRYGRLFKNPGKIICVGINYRQYAEEVGVAKPAVPALFNKYDNSLAAHHCVLEIPPPDVSYKLDYETELLVVVGKKGRNIPESEALNYVAGYCTANDFTSRDLQLDLPGGQWMIGKTLDQYAPIGPHFVTADLVGDPNNLQIQTFVNGEMRQNSNTSDFIHNVQKLLAYISTYWALEPGDIVFTGTPQGVIANMPKDQQVWLKKGDVVTSVVEKLGELKFTLG</sequence>